<feature type="compositionally biased region" description="Low complexity" evidence="2">
    <location>
        <begin position="89"/>
        <end position="108"/>
    </location>
</feature>
<protein>
    <submittedName>
        <fullName evidence="5">Uncharacterized protein DUF4349</fullName>
    </submittedName>
</protein>
<dbReference type="InterPro" id="IPR025645">
    <property type="entry name" value="DUF4349"/>
</dbReference>
<evidence type="ECO:0000256" key="3">
    <source>
        <dbReference type="SAM" id="Phobius"/>
    </source>
</evidence>
<keyword evidence="3" id="KW-0472">Membrane</keyword>
<evidence type="ECO:0000313" key="6">
    <source>
        <dbReference type="Proteomes" id="UP000317209"/>
    </source>
</evidence>
<evidence type="ECO:0000313" key="5">
    <source>
        <dbReference type="EMBL" id="TQL86347.1"/>
    </source>
</evidence>
<evidence type="ECO:0000256" key="2">
    <source>
        <dbReference type="SAM" id="MobiDB-lite"/>
    </source>
</evidence>
<dbReference type="OrthoDB" id="186919at2"/>
<gene>
    <name evidence="5" type="ORF">FB560_2001</name>
</gene>
<evidence type="ECO:0000256" key="1">
    <source>
        <dbReference type="SAM" id="Coils"/>
    </source>
</evidence>
<dbReference type="EMBL" id="VFOX01000001">
    <property type="protein sequence ID" value="TQL86347.1"/>
    <property type="molecule type" value="Genomic_DNA"/>
</dbReference>
<feature type="transmembrane region" description="Helical" evidence="3">
    <location>
        <begin position="327"/>
        <end position="351"/>
    </location>
</feature>
<dbReference type="AlphaFoldDB" id="A0A543BND7"/>
<feature type="coiled-coil region" evidence="1">
    <location>
        <begin position="258"/>
        <end position="292"/>
    </location>
</feature>
<feature type="domain" description="DUF4349" evidence="4">
    <location>
        <begin position="132"/>
        <end position="349"/>
    </location>
</feature>
<evidence type="ECO:0000259" key="4">
    <source>
        <dbReference type="Pfam" id="PF14257"/>
    </source>
</evidence>
<sequence length="370" mass="38030">MNDQNSIDDLPDLPDDAIARIENAVFSQIAEERSPAAPTAARSRLRRRRWLTGAGIAAAFTLGVLVTPPILGAVGSGVVMSTADGTDMSGGSVAESSAGSSDRSSEVVPGDGSSDASAPSTLLGAEAGDADREIVTTANVTLQVKDIPTAAAAVTALAEEHGGYVESTQVGKALAIDDSSAPAPADAGYGWISVRVPSADLTDVISELGDSGEVLSSSIAKQDVTSTAIDLRARVDATKASVERLTELMAQSGSVSELIEAEVALTDRQAQLESWEQQLASIEDQVAMSTVQVELTRASVPTTADPAGFADGVLAGWNGLVVSLNALVIAVGFILPWLGVAAVVVLVIWLIRRARRARREATVSADTAAD</sequence>
<keyword evidence="1" id="KW-0175">Coiled coil</keyword>
<dbReference type="Proteomes" id="UP000317209">
    <property type="component" value="Unassembled WGS sequence"/>
</dbReference>
<feature type="region of interest" description="Disordered" evidence="2">
    <location>
        <begin position="86"/>
        <end position="129"/>
    </location>
</feature>
<reference evidence="5 6" key="1">
    <citation type="submission" date="2019-06" db="EMBL/GenBank/DDBJ databases">
        <title>Sequencing the genomes of 1000 actinobacteria strains.</title>
        <authorList>
            <person name="Klenk H.-P."/>
        </authorList>
    </citation>
    <scope>NUCLEOTIDE SEQUENCE [LARGE SCALE GENOMIC DNA]</scope>
    <source>
        <strain evidence="5 6">DSM 20169</strain>
    </source>
</reference>
<proteinExistence type="predicted"/>
<keyword evidence="3" id="KW-1133">Transmembrane helix</keyword>
<keyword evidence="6" id="KW-1185">Reference proteome</keyword>
<dbReference type="RefSeq" id="WP_141872207.1">
    <property type="nucleotide sequence ID" value="NZ_VFOX01000001.1"/>
</dbReference>
<dbReference type="Pfam" id="PF14257">
    <property type="entry name" value="DUF4349"/>
    <property type="match status" value="1"/>
</dbReference>
<name>A0A543BND7_9MICO</name>
<comment type="caution">
    <text evidence="5">The sequence shown here is derived from an EMBL/GenBank/DDBJ whole genome shotgun (WGS) entry which is preliminary data.</text>
</comment>
<keyword evidence="3" id="KW-0812">Transmembrane</keyword>
<feature type="transmembrane region" description="Helical" evidence="3">
    <location>
        <begin position="50"/>
        <end position="71"/>
    </location>
</feature>
<accession>A0A543BND7</accession>
<organism evidence="5 6">
    <name type="scientific">Microbacterium saperdae</name>
    <dbReference type="NCBI Taxonomy" id="69368"/>
    <lineage>
        <taxon>Bacteria</taxon>
        <taxon>Bacillati</taxon>
        <taxon>Actinomycetota</taxon>
        <taxon>Actinomycetes</taxon>
        <taxon>Micrococcales</taxon>
        <taxon>Microbacteriaceae</taxon>
        <taxon>Microbacterium</taxon>
    </lineage>
</organism>